<gene>
    <name evidence="4" type="ORF">QWY13_02615</name>
</gene>
<keyword evidence="5" id="KW-1185">Reference proteome</keyword>
<dbReference type="PANTHER" id="PTHR43818:SF11">
    <property type="entry name" value="BCDNA.GH03377"/>
    <property type="match status" value="1"/>
</dbReference>
<evidence type="ECO:0000313" key="5">
    <source>
        <dbReference type="Proteomes" id="UP001172142"/>
    </source>
</evidence>
<keyword evidence="1" id="KW-0560">Oxidoreductase</keyword>
<feature type="domain" description="Gfo/Idh/MocA-like oxidoreductase N-terminal" evidence="2">
    <location>
        <begin position="2"/>
        <end position="113"/>
    </location>
</feature>
<dbReference type="SUPFAM" id="SSF51735">
    <property type="entry name" value="NAD(P)-binding Rossmann-fold domains"/>
    <property type="match status" value="1"/>
</dbReference>
<proteinExistence type="predicted"/>
<evidence type="ECO:0000313" key="4">
    <source>
        <dbReference type="EMBL" id="MDN7244372.1"/>
    </source>
</evidence>
<dbReference type="RefSeq" id="WP_300989773.1">
    <property type="nucleotide sequence ID" value="NZ_CP129235.1"/>
</dbReference>
<dbReference type="SUPFAM" id="SSF55347">
    <property type="entry name" value="Glyceraldehyde-3-phosphate dehydrogenase-like, C-terminal domain"/>
    <property type="match status" value="1"/>
</dbReference>
<dbReference type="InterPro" id="IPR036291">
    <property type="entry name" value="NAD(P)-bd_dom_sf"/>
</dbReference>
<sequence>MISIGIIGAGIVGERIIKEMQQDGKIDIKGVYDVQQERLQYLNKTYGVPIADSFESILHSNIDWLYIGTPPALHSEIAKRAAGAGIHVLSEKPLAHNLADGEEMVAAVEKSRIRTAMHFPLMYSPAVHDMVKRIRTGNIGKITRIELQTFFPDWPRAWQQNPWIASRSQGGFVREVFPHYLQLLNRVFGELKIASHQISYPEQEDKCETGIIAHGLTAGNIPFLITGLSGIGQKELLQFKVYGEEGVLTLENWSNLYEERKYEERKQITDFVEVPTLFDAMRTQSTFLVTFEEGLVAQRYIDHLLQKN</sequence>
<organism evidence="4 5">
    <name type="scientific">Planococcus shenhongbingii</name>
    <dbReference type="NCBI Taxonomy" id="3058398"/>
    <lineage>
        <taxon>Bacteria</taxon>
        <taxon>Bacillati</taxon>
        <taxon>Bacillota</taxon>
        <taxon>Bacilli</taxon>
        <taxon>Bacillales</taxon>
        <taxon>Caryophanaceae</taxon>
        <taxon>Planococcus</taxon>
    </lineage>
</organism>
<comment type="caution">
    <text evidence="4">The sequence shown here is derived from an EMBL/GenBank/DDBJ whole genome shotgun (WGS) entry which is preliminary data.</text>
</comment>
<evidence type="ECO:0000259" key="3">
    <source>
        <dbReference type="Pfam" id="PF22725"/>
    </source>
</evidence>
<evidence type="ECO:0000259" key="2">
    <source>
        <dbReference type="Pfam" id="PF01408"/>
    </source>
</evidence>
<name>A0ABT8N9M9_9BACL</name>
<accession>A0ABT8N9M9</accession>
<dbReference type="Pfam" id="PF01408">
    <property type="entry name" value="GFO_IDH_MocA"/>
    <property type="match status" value="1"/>
</dbReference>
<dbReference type="InterPro" id="IPR050463">
    <property type="entry name" value="Gfo/Idh/MocA_oxidrdct_glycsds"/>
</dbReference>
<dbReference type="EMBL" id="JAUJWU010000001">
    <property type="protein sequence ID" value="MDN7244372.1"/>
    <property type="molecule type" value="Genomic_DNA"/>
</dbReference>
<dbReference type="Gene3D" id="3.40.50.720">
    <property type="entry name" value="NAD(P)-binding Rossmann-like Domain"/>
    <property type="match status" value="1"/>
</dbReference>
<dbReference type="InterPro" id="IPR055170">
    <property type="entry name" value="GFO_IDH_MocA-like_dom"/>
</dbReference>
<reference evidence="4 5" key="1">
    <citation type="submission" date="2023-07" db="EMBL/GenBank/DDBJ databases">
        <title>Novel species in genus Planococcus.</title>
        <authorList>
            <person name="Ning S."/>
        </authorList>
    </citation>
    <scope>NUCLEOTIDE SEQUENCE [LARGE SCALE GENOMIC DNA]</scope>
    <source>
        <strain evidence="4 5">N017</strain>
    </source>
</reference>
<dbReference type="Gene3D" id="3.30.360.10">
    <property type="entry name" value="Dihydrodipicolinate Reductase, domain 2"/>
    <property type="match status" value="1"/>
</dbReference>
<dbReference type="Pfam" id="PF22725">
    <property type="entry name" value="GFO_IDH_MocA_C3"/>
    <property type="match status" value="1"/>
</dbReference>
<evidence type="ECO:0000256" key="1">
    <source>
        <dbReference type="ARBA" id="ARBA00023002"/>
    </source>
</evidence>
<protein>
    <submittedName>
        <fullName evidence="4">Gfo/Idh/MocA family oxidoreductase</fullName>
    </submittedName>
</protein>
<dbReference type="PANTHER" id="PTHR43818">
    <property type="entry name" value="BCDNA.GH03377"/>
    <property type="match status" value="1"/>
</dbReference>
<dbReference type="InterPro" id="IPR000683">
    <property type="entry name" value="Gfo/Idh/MocA-like_OxRdtase_N"/>
</dbReference>
<feature type="domain" description="GFO/IDH/MocA-like oxidoreductase" evidence="3">
    <location>
        <begin position="130"/>
        <end position="248"/>
    </location>
</feature>
<dbReference type="Proteomes" id="UP001172142">
    <property type="component" value="Unassembled WGS sequence"/>
</dbReference>